<dbReference type="RefSeq" id="WP_208152905.1">
    <property type="nucleotide sequence ID" value="NZ_JAGEVF010000003.1"/>
</dbReference>
<gene>
    <name evidence="1" type="ORF">J4050_04980</name>
</gene>
<dbReference type="InterPro" id="IPR029024">
    <property type="entry name" value="TerB-like"/>
</dbReference>
<name>A0ABS3T022_9FLAO</name>
<evidence type="ECO:0008006" key="3">
    <source>
        <dbReference type="Google" id="ProtNLM"/>
    </source>
</evidence>
<protein>
    <recommendedName>
        <fullName evidence="3">Tellurite resistance protein TerB</fullName>
    </recommendedName>
</protein>
<evidence type="ECO:0000313" key="1">
    <source>
        <dbReference type="EMBL" id="MBO3116088.1"/>
    </source>
</evidence>
<keyword evidence="2" id="KW-1185">Reference proteome</keyword>
<dbReference type="SUPFAM" id="SSF158682">
    <property type="entry name" value="TerB-like"/>
    <property type="match status" value="1"/>
</dbReference>
<comment type="caution">
    <text evidence="1">The sequence shown here is derived from an EMBL/GenBank/DDBJ whole genome shotgun (WGS) entry which is preliminary data.</text>
</comment>
<reference evidence="1 2" key="1">
    <citation type="submission" date="2021-03" db="EMBL/GenBank/DDBJ databases">
        <title>Winogradskyella sp. nov., isolated from costal sediment.</title>
        <authorList>
            <person name="Gao C."/>
        </authorList>
    </citation>
    <scope>NUCLEOTIDE SEQUENCE [LARGE SCALE GENOMIC DNA]</scope>
    <source>
        <strain evidence="1 2">DF17</strain>
    </source>
</reference>
<evidence type="ECO:0000313" key="2">
    <source>
        <dbReference type="Proteomes" id="UP000676776"/>
    </source>
</evidence>
<sequence length="111" mass="12971">MPSQPNQWDKSELQLYIFLLCANADNQETEAELNIIKSKFNGETFKSIYAEFNRDNEKKRLEKIESAISAHHFTTMELSAFRTEIHEIFMSDGRLSLHEGRLDSLLDNILY</sequence>
<proteinExistence type="predicted"/>
<organism evidence="1 2">
    <name type="scientific">Winogradskyella pelagia</name>
    <dbReference type="NCBI Taxonomy" id="2819984"/>
    <lineage>
        <taxon>Bacteria</taxon>
        <taxon>Pseudomonadati</taxon>
        <taxon>Bacteroidota</taxon>
        <taxon>Flavobacteriia</taxon>
        <taxon>Flavobacteriales</taxon>
        <taxon>Flavobacteriaceae</taxon>
        <taxon>Winogradskyella</taxon>
    </lineage>
</organism>
<accession>A0ABS3T022</accession>
<dbReference type="EMBL" id="JAGEVF010000003">
    <property type="protein sequence ID" value="MBO3116088.1"/>
    <property type="molecule type" value="Genomic_DNA"/>
</dbReference>
<dbReference type="Proteomes" id="UP000676776">
    <property type="component" value="Unassembled WGS sequence"/>
</dbReference>